<evidence type="ECO:0000313" key="2">
    <source>
        <dbReference type="Proteomes" id="UP000326924"/>
    </source>
</evidence>
<organism evidence="1 2">
    <name type="scientific">Sphaerosporella brunnea</name>
    <dbReference type="NCBI Taxonomy" id="1250544"/>
    <lineage>
        <taxon>Eukaryota</taxon>
        <taxon>Fungi</taxon>
        <taxon>Dikarya</taxon>
        <taxon>Ascomycota</taxon>
        <taxon>Pezizomycotina</taxon>
        <taxon>Pezizomycetes</taxon>
        <taxon>Pezizales</taxon>
        <taxon>Pyronemataceae</taxon>
        <taxon>Sphaerosporella</taxon>
    </lineage>
</organism>
<dbReference type="Proteomes" id="UP000326924">
    <property type="component" value="Unassembled WGS sequence"/>
</dbReference>
<evidence type="ECO:0000313" key="1">
    <source>
        <dbReference type="EMBL" id="KAA8913780.1"/>
    </source>
</evidence>
<gene>
    <name evidence="1" type="ORF">FN846DRAFT_886414</name>
</gene>
<dbReference type="EMBL" id="VXIS01000012">
    <property type="protein sequence ID" value="KAA8913780.1"/>
    <property type="molecule type" value="Genomic_DNA"/>
</dbReference>
<proteinExistence type="predicted"/>
<dbReference type="InParanoid" id="A0A5J5F9X5"/>
<keyword evidence="2" id="KW-1185">Reference proteome</keyword>
<protein>
    <submittedName>
        <fullName evidence="1">Uncharacterized protein</fullName>
    </submittedName>
</protein>
<sequence>MLATMRKLGSGFSFRIFVEIDQLRSGPQTNRTSCFADWAQKNQTLIVGFGGTGMIIANEWYGRRDVKDDMGQRHDGKLAELHTEHEITQGIVLNCAVKTMKAIDGNKTELREFVTNAEKVLRCVELGEDCQEGINKPRSADGKLMQIPYSSGTMRIAGAEVNLF</sequence>
<name>A0A5J5F9X5_9PEZI</name>
<dbReference type="OrthoDB" id="5402692at2759"/>
<dbReference type="AlphaFoldDB" id="A0A5J5F9X5"/>
<comment type="caution">
    <text evidence="1">The sequence shown here is derived from an EMBL/GenBank/DDBJ whole genome shotgun (WGS) entry which is preliminary data.</text>
</comment>
<accession>A0A5J5F9X5</accession>
<reference evidence="1 2" key="1">
    <citation type="submission" date="2019-09" db="EMBL/GenBank/DDBJ databases">
        <title>Draft genome of the ectomycorrhizal ascomycete Sphaerosporella brunnea.</title>
        <authorList>
            <consortium name="DOE Joint Genome Institute"/>
            <person name="Benucci G.M."/>
            <person name="Marozzi G."/>
            <person name="Antonielli L."/>
            <person name="Sanchez S."/>
            <person name="Marco P."/>
            <person name="Wang X."/>
            <person name="Falini L.B."/>
            <person name="Barry K."/>
            <person name="Haridas S."/>
            <person name="Lipzen A."/>
            <person name="Labutti K."/>
            <person name="Grigoriev I.V."/>
            <person name="Murat C."/>
            <person name="Martin F."/>
            <person name="Albertini E."/>
            <person name="Donnini D."/>
            <person name="Bonito G."/>
        </authorList>
    </citation>
    <scope>NUCLEOTIDE SEQUENCE [LARGE SCALE GENOMIC DNA]</scope>
    <source>
        <strain evidence="1 2">Sb_GMNB300</strain>
    </source>
</reference>